<dbReference type="EMBL" id="JAFIMR010000051">
    <property type="protein sequence ID" value="KAI1855103.1"/>
    <property type="molecule type" value="Genomic_DNA"/>
</dbReference>
<dbReference type="SUPFAM" id="SSF56112">
    <property type="entry name" value="Protein kinase-like (PK-like)"/>
    <property type="match status" value="1"/>
</dbReference>
<protein>
    <recommendedName>
        <fullName evidence="2">Protein kinase domain-containing protein</fullName>
    </recommendedName>
</protein>
<gene>
    <name evidence="3" type="ORF">JX265_012291</name>
</gene>
<reference evidence="3" key="1">
    <citation type="submission" date="2021-03" db="EMBL/GenBank/DDBJ databases">
        <title>Revisited historic fungal species revealed as producer of novel bioactive compounds through whole genome sequencing and comparative genomics.</title>
        <authorList>
            <person name="Vignolle G.A."/>
            <person name="Hochenegger N."/>
            <person name="Mach R.L."/>
            <person name="Mach-Aigner A.R."/>
            <person name="Javad Rahimi M."/>
            <person name="Salim K.A."/>
            <person name="Chan C.M."/>
            <person name="Lim L.B.L."/>
            <person name="Cai F."/>
            <person name="Druzhinina I.S."/>
            <person name="U'Ren J.M."/>
            <person name="Derntl C."/>
        </authorList>
    </citation>
    <scope>NUCLEOTIDE SEQUENCE</scope>
    <source>
        <strain evidence="3">TUCIM 5799</strain>
    </source>
</reference>
<dbReference type="PROSITE" id="PS50297">
    <property type="entry name" value="ANK_REP_REGION"/>
    <property type="match status" value="1"/>
</dbReference>
<keyword evidence="4" id="KW-1185">Reference proteome</keyword>
<dbReference type="PROSITE" id="PS50011">
    <property type="entry name" value="PROTEIN_KINASE_DOM"/>
    <property type="match status" value="1"/>
</dbReference>
<dbReference type="GO" id="GO:0005524">
    <property type="term" value="F:ATP binding"/>
    <property type="evidence" value="ECO:0007669"/>
    <property type="project" value="InterPro"/>
</dbReference>
<dbReference type="Proteomes" id="UP000829685">
    <property type="component" value="Unassembled WGS sequence"/>
</dbReference>
<dbReference type="GO" id="GO:0004672">
    <property type="term" value="F:protein kinase activity"/>
    <property type="evidence" value="ECO:0007669"/>
    <property type="project" value="InterPro"/>
</dbReference>
<dbReference type="AlphaFoldDB" id="A0A9P9WB65"/>
<proteinExistence type="predicted"/>
<dbReference type="PANTHER" id="PTHR46224:SF64">
    <property type="entry name" value="IQ MOTIF AND ANKYRIN REPEAT DOMAIN-CONTAINING PROTEIN 1"/>
    <property type="match status" value="1"/>
</dbReference>
<dbReference type="InterPro" id="IPR051616">
    <property type="entry name" value="Cul2-RING_E3_ligase_SR"/>
</dbReference>
<dbReference type="InterPro" id="IPR000719">
    <property type="entry name" value="Prot_kinase_dom"/>
</dbReference>
<dbReference type="PROSITE" id="PS50088">
    <property type="entry name" value="ANK_REPEAT"/>
    <property type="match status" value="1"/>
</dbReference>
<dbReference type="InterPro" id="IPR011009">
    <property type="entry name" value="Kinase-like_dom_sf"/>
</dbReference>
<evidence type="ECO:0000259" key="2">
    <source>
        <dbReference type="PROSITE" id="PS50011"/>
    </source>
</evidence>
<name>A0A9P9WB65_9PEZI</name>
<organism evidence="3 4">
    <name type="scientific">Neoarthrinium moseri</name>
    <dbReference type="NCBI Taxonomy" id="1658444"/>
    <lineage>
        <taxon>Eukaryota</taxon>
        <taxon>Fungi</taxon>
        <taxon>Dikarya</taxon>
        <taxon>Ascomycota</taxon>
        <taxon>Pezizomycotina</taxon>
        <taxon>Sordariomycetes</taxon>
        <taxon>Xylariomycetidae</taxon>
        <taxon>Amphisphaeriales</taxon>
        <taxon>Apiosporaceae</taxon>
        <taxon>Neoarthrinium</taxon>
    </lineage>
</organism>
<dbReference type="InterPro" id="IPR036770">
    <property type="entry name" value="Ankyrin_rpt-contain_sf"/>
</dbReference>
<dbReference type="Pfam" id="PF00069">
    <property type="entry name" value="Pkinase"/>
    <property type="match status" value="1"/>
</dbReference>
<dbReference type="PANTHER" id="PTHR46224">
    <property type="entry name" value="ANKYRIN REPEAT FAMILY PROTEIN"/>
    <property type="match status" value="1"/>
</dbReference>
<feature type="repeat" description="ANK" evidence="1">
    <location>
        <begin position="929"/>
        <end position="955"/>
    </location>
</feature>
<dbReference type="Gene3D" id="1.10.510.10">
    <property type="entry name" value="Transferase(Phosphotransferase) domain 1"/>
    <property type="match status" value="1"/>
</dbReference>
<evidence type="ECO:0000313" key="4">
    <source>
        <dbReference type="Proteomes" id="UP000829685"/>
    </source>
</evidence>
<dbReference type="Pfam" id="PF12796">
    <property type="entry name" value="Ank_2"/>
    <property type="match status" value="1"/>
</dbReference>
<dbReference type="Pfam" id="PF00023">
    <property type="entry name" value="Ank"/>
    <property type="match status" value="1"/>
</dbReference>
<dbReference type="SMART" id="SM00248">
    <property type="entry name" value="ANK"/>
    <property type="match status" value="7"/>
</dbReference>
<keyword evidence="1" id="KW-0040">ANK repeat</keyword>
<evidence type="ECO:0000256" key="1">
    <source>
        <dbReference type="PROSITE-ProRule" id="PRU00023"/>
    </source>
</evidence>
<dbReference type="SUPFAM" id="SSF48403">
    <property type="entry name" value="Ankyrin repeat"/>
    <property type="match status" value="1"/>
</dbReference>
<dbReference type="SMART" id="SM00220">
    <property type="entry name" value="S_TKc"/>
    <property type="match status" value="1"/>
</dbReference>
<evidence type="ECO:0000313" key="3">
    <source>
        <dbReference type="EMBL" id="KAI1855103.1"/>
    </source>
</evidence>
<sequence>MDSIDSVFVDEEAFISEELKRDAIEQASDSELVLTWVSFLNFIETCHVTIVPSSDLAATGNRLGSGQTMIVDESIWKTTDSSHEESRVVAIKRPRTERLPDSDSLQARPADERSVLANFTLEIRALRHGTLRSHPNIVRLLGVTWAELGLPALVVERASESCPTLTQLLEGPGLLGVQKAEVLAGITEGLIAIHSVSLIHGDLKPDNILMFESTEGAHMIPKLADFAFSRTWKEVQSGGGTPYWNAPECCDDREITSGNPRSPLRDRFSLGLVFWNVLYCELPFTGVASADITRAKEHGTLLEKLGNLRETHKYEAFMFEQELKPDFDDDDAILSIVEILEYLLHPTPERRAPRYAESIPSKLRTRRRVYAQSTITITENGSVIDMPEHFMDLKADMKADIEALQRQIEQTSLVETGIRYNVYRDLASGGRPIEHKAVLKNADASDIEKGEAHWFLAAQMVRRSPDESLQHCLEAGKYGNDHGRVNYLYRCIRDSRAVALDRTTHIKWLLQSLTSKQIFSDLECYTSTGTFERQLRSSFSEISSAFTTKYDLEILHDAFVHDVLGSTHSPHDQILINDKWATIVTAKETTYEKFREGTGSLRGDPLAEDALHEAALYGTGDLIRDLVLRHKIDIEKEADTLVVYGTALQAAFLRHNMQTVSALVDLGANVLPLFSEENLEAFLTEGHRETLHWLNHLIPLMRNENNRDRAQKTFNSILLTSKALQRVVIQRNWSLFVGILEIAQGHSGATLDEGIHDTLLIAAGLRRLEFVVALLVYNGKPHRNQLQLYQPALVSTCRKLFGIQAKDRVYERHYLGLKRDSIKRVPKPGDIHYQLQIAKILLQQGVSVEAVSPEQPGLTPLFWAVYHNRLLLVRLLIEDYGANPLVCDPTEGGTLLYISAFANSYGICKYLLSLPDDTRKTLVETPNKLGETALHEAATKSNPSIIKLLLAHGAQPLSTQFFGQNVLHRAALPANKRGFETLVDHIQKSSPDKLRQLLQQKDLVGDTPLHLLLGSNHQDGSTNKPVSSQDENMQRLLYKLLPHYTASPSRILSSLSKSHRPFIPVLNDPDLHGLTPLHHLLVFGADFPETLKVLLRRGANSWKQTTFGIMPIQIPARNGAIMMSLAMMEHLVTGGRGFTALGGGLGNRGGSVAAETARHKTSKTSWRTSILIIDLASEDLYI</sequence>
<dbReference type="InterPro" id="IPR008271">
    <property type="entry name" value="Ser/Thr_kinase_AS"/>
</dbReference>
<comment type="caution">
    <text evidence="3">The sequence shown here is derived from an EMBL/GenBank/DDBJ whole genome shotgun (WGS) entry which is preliminary data.</text>
</comment>
<dbReference type="Gene3D" id="1.25.40.20">
    <property type="entry name" value="Ankyrin repeat-containing domain"/>
    <property type="match status" value="1"/>
</dbReference>
<accession>A0A9P9WB65</accession>
<feature type="domain" description="Protein kinase" evidence="2">
    <location>
        <begin position="57"/>
        <end position="363"/>
    </location>
</feature>
<dbReference type="InterPro" id="IPR002110">
    <property type="entry name" value="Ankyrin_rpt"/>
</dbReference>
<dbReference type="PROSITE" id="PS00108">
    <property type="entry name" value="PROTEIN_KINASE_ST"/>
    <property type="match status" value="1"/>
</dbReference>